<dbReference type="Proteomes" id="UP001157114">
    <property type="component" value="Unassembled WGS sequence"/>
</dbReference>
<accession>A0ABQ6G9Z9</accession>
<feature type="transmembrane region" description="Helical" evidence="1">
    <location>
        <begin position="354"/>
        <end position="373"/>
    </location>
</feature>
<feature type="transmembrane region" description="Helical" evidence="1">
    <location>
        <begin position="226"/>
        <end position="250"/>
    </location>
</feature>
<evidence type="ECO:0000259" key="2">
    <source>
        <dbReference type="Pfam" id="PF03703"/>
    </source>
</evidence>
<feature type="domain" description="YdbS-like PH" evidence="2">
    <location>
        <begin position="66"/>
        <end position="144"/>
    </location>
</feature>
<keyword evidence="1" id="KW-1133">Transmembrane helix</keyword>
<organism evidence="3 4">
    <name type="scientific">Paenibacillus glycanilyticus</name>
    <dbReference type="NCBI Taxonomy" id="126569"/>
    <lineage>
        <taxon>Bacteria</taxon>
        <taxon>Bacillati</taxon>
        <taxon>Bacillota</taxon>
        <taxon>Bacilli</taxon>
        <taxon>Bacillales</taxon>
        <taxon>Paenibacillaceae</taxon>
        <taxon>Paenibacillus</taxon>
    </lineage>
</organism>
<proteinExistence type="predicted"/>
<dbReference type="PIRSF" id="PIRSF026631">
    <property type="entry name" value="UCP026631"/>
    <property type="match status" value="1"/>
</dbReference>
<feature type="domain" description="YdbS-like PH" evidence="2">
    <location>
        <begin position="260"/>
        <end position="319"/>
    </location>
</feature>
<evidence type="ECO:0000256" key="1">
    <source>
        <dbReference type="SAM" id="Phobius"/>
    </source>
</evidence>
<dbReference type="RefSeq" id="WP_284237088.1">
    <property type="nucleotide sequence ID" value="NZ_BSSQ01000002.1"/>
</dbReference>
<feature type="transmembrane region" description="Helical" evidence="1">
    <location>
        <begin position="176"/>
        <end position="200"/>
    </location>
</feature>
<dbReference type="PANTHER" id="PTHR34473">
    <property type="entry name" value="UPF0699 TRANSMEMBRANE PROTEIN YDBS"/>
    <property type="match status" value="1"/>
</dbReference>
<feature type="transmembrane region" description="Helical" evidence="1">
    <location>
        <begin position="46"/>
        <end position="66"/>
    </location>
</feature>
<reference evidence="3 4" key="1">
    <citation type="submission" date="2023-03" db="EMBL/GenBank/DDBJ databases">
        <title>Draft genome sequence of the bacteria which degrade cell wall of Tricholomamatutake.</title>
        <authorList>
            <person name="Konishi Y."/>
            <person name="Fukuta Y."/>
            <person name="Shirasaka N."/>
        </authorList>
    </citation>
    <scope>NUCLEOTIDE SEQUENCE [LARGE SCALE GENOMIC DNA]</scope>
    <source>
        <strain evidence="4">mu1</strain>
    </source>
</reference>
<dbReference type="InterPro" id="IPR014529">
    <property type="entry name" value="UCP026631"/>
</dbReference>
<gene>
    <name evidence="3" type="primary">ydbT</name>
    <name evidence="3" type="ORF">MU1_07400</name>
</gene>
<keyword evidence="1" id="KW-0472">Membrane</keyword>
<keyword evidence="4" id="KW-1185">Reference proteome</keyword>
<dbReference type="PANTHER" id="PTHR34473:SF2">
    <property type="entry name" value="UPF0699 TRANSMEMBRANE PROTEIN YDBT"/>
    <property type="match status" value="1"/>
</dbReference>
<evidence type="ECO:0000313" key="3">
    <source>
        <dbReference type="EMBL" id="GLX66396.1"/>
    </source>
</evidence>
<comment type="caution">
    <text evidence="3">The sequence shown here is derived from an EMBL/GenBank/DDBJ whole genome shotgun (WGS) entry which is preliminary data.</text>
</comment>
<protein>
    <submittedName>
        <fullName evidence="3">UPF0699 transmembrane protein YdbT</fullName>
    </submittedName>
</protein>
<keyword evidence="1 3" id="KW-0812">Transmembrane</keyword>
<sequence length="479" mass="54037">MIRRNKPRRLHPIYMLFPLFNTVKGLLPLIIITLLQGVNWSGVNGYIYLGILAAVTLLLFLGLLGWRKFNFTVEEDRIVIRKGVWFRDEKTIYFGRIHSVNLEQPLLQRLFGVTQVKIETPGGNKKAEGILAALTDAEARQLQKLMLTPLTPHADMERPEKKNKHTPYLKLNAGQLLLAAATSLNFGLVVAFIAGTVSLADDFINELAPNLYSRLYQESTSVDASYTFIAIIAVCGLVLAWLLSLILYVIKFTGFAADKQEDQITISYGLLERKVHHFEASKVQAVIVQEGLIHQWIGFAQLQLQVVASDKMERLMLHPFTRVSSIPSVMASFVPQFTVAEIQSAAPKRAYFDYVWKGLLAASLISAVLIYFFHNRGLWSLALLPLAAAWSKSCLAAAGLTLENGQLIFRKRNLARITYYMRRPQIVSMTARRTRGQARRQLLSVSAHVLGSQQAYQVGCLEQSDVEKVWRWYSRNPSM</sequence>
<name>A0ABQ6G9Z9_9BACL</name>
<dbReference type="Pfam" id="PF03703">
    <property type="entry name" value="bPH_2"/>
    <property type="match status" value="2"/>
</dbReference>
<feature type="transmembrane region" description="Helical" evidence="1">
    <location>
        <begin position="12"/>
        <end position="34"/>
    </location>
</feature>
<evidence type="ECO:0000313" key="4">
    <source>
        <dbReference type="Proteomes" id="UP001157114"/>
    </source>
</evidence>
<dbReference type="InterPro" id="IPR005182">
    <property type="entry name" value="YdbS-like_PH"/>
</dbReference>
<dbReference type="EMBL" id="BSSQ01000002">
    <property type="protein sequence ID" value="GLX66396.1"/>
    <property type="molecule type" value="Genomic_DNA"/>
</dbReference>